<proteinExistence type="inferred from homology"/>
<comment type="caution">
    <text evidence="9">The sequence shown here is derived from an EMBL/GenBank/DDBJ whole genome shotgun (WGS) entry which is preliminary data.</text>
</comment>
<dbReference type="CDD" id="cd06550">
    <property type="entry name" value="TM_ABC_iron-siderophores_like"/>
    <property type="match status" value="1"/>
</dbReference>
<feature type="transmembrane region" description="Helical" evidence="8">
    <location>
        <begin position="12"/>
        <end position="32"/>
    </location>
</feature>
<feature type="transmembrane region" description="Helical" evidence="8">
    <location>
        <begin position="142"/>
        <end position="167"/>
    </location>
</feature>
<dbReference type="InterPro" id="IPR037294">
    <property type="entry name" value="ABC_BtuC-like"/>
</dbReference>
<dbReference type="AlphaFoldDB" id="A0A1Y5HV31"/>
<dbReference type="SUPFAM" id="SSF81345">
    <property type="entry name" value="ABC transporter involved in vitamin B12 uptake, BtuC"/>
    <property type="match status" value="1"/>
</dbReference>
<dbReference type="PANTHER" id="PTHR30472:SF25">
    <property type="entry name" value="ABC TRANSPORTER PERMEASE PROTEIN MJ0876-RELATED"/>
    <property type="match status" value="1"/>
</dbReference>
<accession>A0A1Y5HV31</accession>
<evidence type="ECO:0000256" key="4">
    <source>
        <dbReference type="ARBA" id="ARBA00022475"/>
    </source>
</evidence>
<keyword evidence="7 8" id="KW-0472">Membrane</keyword>
<dbReference type="FunFam" id="1.10.3470.10:FF:000001">
    <property type="entry name" value="Vitamin B12 ABC transporter permease BtuC"/>
    <property type="match status" value="1"/>
</dbReference>
<dbReference type="Proteomes" id="UP000227088">
    <property type="component" value="Unassembled WGS sequence"/>
</dbReference>
<dbReference type="InterPro" id="IPR000522">
    <property type="entry name" value="ABC_transptr_permease_BtuC"/>
</dbReference>
<evidence type="ECO:0000256" key="6">
    <source>
        <dbReference type="ARBA" id="ARBA00022989"/>
    </source>
</evidence>
<evidence type="ECO:0000256" key="2">
    <source>
        <dbReference type="ARBA" id="ARBA00007935"/>
    </source>
</evidence>
<evidence type="ECO:0000256" key="7">
    <source>
        <dbReference type="ARBA" id="ARBA00023136"/>
    </source>
</evidence>
<evidence type="ECO:0000256" key="5">
    <source>
        <dbReference type="ARBA" id="ARBA00022692"/>
    </source>
</evidence>
<name>A0A1Y5HV31_OLEAN</name>
<keyword evidence="4" id="KW-1003">Cell membrane</keyword>
<comment type="subcellular location">
    <subcellularLocation>
        <location evidence="1">Cell membrane</location>
        <topology evidence="1">Multi-pass membrane protein</topology>
    </subcellularLocation>
</comment>
<dbReference type="GO" id="GO:0033214">
    <property type="term" value="P:siderophore-iron import into cell"/>
    <property type="evidence" value="ECO:0007669"/>
    <property type="project" value="TreeGrafter"/>
</dbReference>
<organism evidence="9 10">
    <name type="scientific">Oleispira antarctica</name>
    <dbReference type="NCBI Taxonomy" id="188908"/>
    <lineage>
        <taxon>Bacteria</taxon>
        <taxon>Pseudomonadati</taxon>
        <taxon>Pseudomonadota</taxon>
        <taxon>Gammaproteobacteria</taxon>
        <taxon>Oceanospirillales</taxon>
        <taxon>Oceanospirillaceae</taxon>
        <taxon>Oleispira</taxon>
    </lineage>
</organism>
<evidence type="ECO:0000313" key="9">
    <source>
        <dbReference type="EMBL" id="OUS38962.1"/>
    </source>
</evidence>
<keyword evidence="3" id="KW-0813">Transport</keyword>
<keyword evidence="6 8" id="KW-1133">Transmembrane helix</keyword>
<sequence>MIKKLLISPFGWLLGIVLSLGICMGALFLGSIDVQTLMNSDIGSKILWDIRVPRVLLAFVIGASLSLAGVLIQSNVRNPLADPSLIGVSAGAALGAALMIVLADFVDFQAQYYIPVAAFIGGILATIAVLKLGRNDLPGGMALLILAGIAINVVAASLIGLLTYLATDSALRHITFWSLGSLASANYFWLTLCSVALLIVCLWLPKQHRKLDAILLGQAEANTMGVDVKRLQKQSIVLVALLAALAVSACGIIGFIGLVTPHIGRMLVGASHRYLLPLSFFLGGSLLVIADSIARTIIAPAELPIGIVTALIGAPVFIWLLLREGRRLQW</sequence>
<keyword evidence="5 8" id="KW-0812">Transmembrane</keyword>
<dbReference type="PANTHER" id="PTHR30472">
    <property type="entry name" value="FERRIC ENTEROBACTIN TRANSPORT SYSTEM PERMEASE PROTEIN"/>
    <property type="match status" value="1"/>
</dbReference>
<feature type="transmembrane region" description="Helical" evidence="8">
    <location>
        <begin position="274"/>
        <end position="294"/>
    </location>
</feature>
<evidence type="ECO:0000256" key="8">
    <source>
        <dbReference type="SAM" id="Phobius"/>
    </source>
</evidence>
<comment type="similarity">
    <text evidence="2">Belongs to the binding-protein-dependent transport system permease family. FecCD subfamily.</text>
</comment>
<evidence type="ECO:0000256" key="1">
    <source>
        <dbReference type="ARBA" id="ARBA00004651"/>
    </source>
</evidence>
<feature type="transmembrane region" description="Helical" evidence="8">
    <location>
        <begin position="112"/>
        <end position="130"/>
    </location>
</feature>
<feature type="transmembrane region" description="Helical" evidence="8">
    <location>
        <begin position="187"/>
        <end position="205"/>
    </location>
</feature>
<evidence type="ECO:0000313" key="10">
    <source>
        <dbReference type="Proteomes" id="UP000227088"/>
    </source>
</evidence>
<feature type="transmembrane region" description="Helical" evidence="8">
    <location>
        <begin position="52"/>
        <end position="72"/>
    </location>
</feature>
<dbReference type="Gene3D" id="1.10.3470.10">
    <property type="entry name" value="ABC transporter involved in vitamin B12 uptake, BtuC"/>
    <property type="match status" value="1"/>
</dbReference>
<dbReference type="EMBL" id="MABE01000590">
    <property type="protein sequence ID" value="OUS38962.1"/>
    <property type="molecule type" value="Genomic_DNA"/>
</dbReference>
<gene>
    <name evidence="9" type="ORF">A9R00_10155</name>
</gene>
<feature type="transmembrane region" description="Helical" evidence="8">
    <location>
        <begin position="301"/>
        <end position="322"/>
    </location>
</feature>
<dbReference type="GO" id="GO:0022857">
    <property type="term" value="F:transmembrane transporter activity"/>
    <property type="evidence" value="ECO:0007669"/>
    <property type="project" value="InterPro"/>
</dbReference>
<evidence type="ECO:0000256" key="3">
    <source>
        <dbReference type="ARBA" id="ARBA00022448"/>
    </source>
</evidence>
<feature type="transmembrane region" description="Helical" evidence="8">
    <location>
        <begin position="84"/>
        <end position="106"/>
    </location>
</feature>
<evidence type="ECO:0008006" key="11">
    <source>
        <dbReference type="Google" id="ProtNLM"/>
    </source>
</evidence>
<feature type="transmembrane region" description="Helical" evidence="8">
    <location>
        <begin position="236"/>
        <end position="259"/>
    </location>
</feature>
<protein>
    <recommendedName>
        <fullName evidence="11">Iron ABC transporter permease</fullName>
    </recommendedName>
</protein>
<dbReference type="Pfam" id="PF01032">
    <property type="entry name" value="FecCD"/>
    <property type="match status" value="1"/>
</dbReference>
<dbReference type="GO" id="GO:0005886">
    <property type="term" value="C:plasma membrane"/>
    <property type="evidence" value="ECO:0007669"/>
    <property type="project" value="UniProtKB-SubCell"/>
</dbReference>
<reference evidence="10" key="1">
    <citation type="journal article" date="2017" name="Proc. Natl. Acad. Sci. U.S.A.">
        <title>Simulation of Deepwater Horizon oil plume reveals substrate specialization within a complex community of hydrocarbon degraders.</title>
        <authorList>
            <person name="Hu P."/>
            <person name="Dubinsky E.A."/>
            <person name="Probst A.J."/>
            <person name="Wang J."/>
            <person name="Sieber C.M.K."/>
            <person name="Tom L.M."/>
            <person name="Gardinali P."/>
            <person name="Banfield J.F."/>
            <person name="Atlas R.M."/>
            <person name="Andersen G.L."/>
        </authorList>
    </citation>
    <scope>NUCLEOTIDE SEQUENCE [LARGE SCALE GENOMIC DNA]</scope>
</reference>